<feature type="region of interest" description="Disordered" evidence="1">
    <location>
        <begin position="149"/>
        <end position="193"/>
    </location>
</feature>
<organism evidence="3">
    <name type="scientific">Pseudogymnoascus destructans</name>
    <dbReference type="NCBI Taxonomy" id="655981"/>
    <lineage>
        <taxon>Eukaryota</taxon>
        <taxon>Fungi</taxon>
        <taxon>Dikarya</taxon>
        <taxon>Ascomycota</taxon>
        <taxon>Pezizomycotina</taxon>
        <taxon>Leotiomycetes</taxon>
        <taxon>Thelebolales</taxon>
        <taxon>Thelebolaceae</taxon>
        <taxon>Pseudogymnoascus</taxon>
    </lineage>
</organism>
<evidence type="ECO:0008006" key="4">
    <source>
        <dbReference type="Google" id="ProtNLM"/>
    </source>
</evidence>
<feature type="transmembrane region" description="Helical" evidence="2">
    <location>
        <begin position="507"/>
        <end position="526"/>
    </location>
</feature>
<feature type="compositionally biased region" description="Low complexity" evidence="1">
    <location>
        <begin position="159"/>
        <end position="176"/>
    </location>
</feature>
<evidence type="ECO:0000256" key="1">
    <source>
        <dbReference type="SAM" id="MobiDB-lite"/>
    </source>
</evidence>
<sequence>MARRSLGTLLARHLPFSPTTTPLQAITYLLFVSLSSIAFLVFLNAALSFVITARLGVVEGVGNLVGTLGFVDELVAIVACPLAGALSDRVGVRWVCVVGFGGVAGGLVAVVSVGSVVPGLVAARVLFSLGGAATATMVTAILPAVTGVERPRGERREAPPTITTTDTNDTTTATPLLSPPPTPITPLSRASRASTPPRMAGLVGLFTGLGALLALTLFLPLPAQFASFKGITQSAAVAYAFYTVATVAVLVAGACFIGLRGIRGDDGKGWHSLFGRASTNTTDASPVAPPQPYHRLLLSAAGLAFTSPPLRLAYLGGFVARASSVAISLFIPLSINAFFMRHGFCRGAPNDTTPELKDECRAAYVLAAQLTGASQLVALLCAPLFGILSDRYRRFNAPLVGAAAAGVVGFVAFARLESPEIGNVEGRGGSAWVFLIVALIGISQIGAIVCSLGLLGRGVQGEDGGYTLSSQLGDEYRARSREGGGDDVEAADGEEEKGMSHLKGSIAGVYSLSGAAAILLLTKLGGYLFDEVAAGAPFYMMAAFNGVLLVVGVVTAAHGELTRARKRRGVALD</sequence>
<feature type="transmembrane region" description="Helical" evidence="2">
    <location>
        <begin position="199"/>
        <end position="219"/>
    </location>
</feature>
<dbReference type="GeneID" id="36291161"/>
<dbReference type="InterPro" id="IPR036259">
    <property type="entry name" value="MFS_trans_sf"/>
</dbReference>
<dbReference type="AlphaFoldDB" id="A0A177A2F2"/>
<feature type="transmembrane region" description="Helical" evidence="2">
    <location>
        <begin position="362"/>
        <end position="388"/>
    </location>
</feature>
<proteinExistence type="predicted"/>
<dbReference type="SUPFAM" id="SSF103473">
    <property type="entry name" value="MFS general substrate transporter"/>
    <property type="match status" value="2"/>
</dbReference>
<feature type="transmembrane region" description="Helical" evidence="2">
    <location>
        <begin position="125"/>
        <end position="146"/>
    </location>
</feature>
<dbReference type="PANTHER" id="PTHR23524">
    <property type="entry name" value="TRANSPORTER, PUTATIVE (AFU_ORTHOLOGUE AFUA_8G04850)-RELATED"/>
    <property type="match status" value="1"/>
</dbReference>
<dbReference type="EMBL" id="KV441410">
    <property type="protein sequence ID" value="OAF55263.1"/>
    <property type="molecule type" value="Genomic_DNA"/>
</dbReference>
<dbReference type="eggNOG" id="ENOG502RXU0">
    <property type="taxonomic scope" value="Eukaryota"/>
</dbReference>
<feature type="transmembrane region" description="Helical" evidence="2">
    <location>
        <begin position="312"/>
        <end position="331"/>
    </location>
</feature>
<evidence type="ECO:0000256" key="2">
    <source>
        <dbReference type="SAM" id="Phobius"/>
    </source>
</evidence>
<dbReference type="OrthoDB" id="18110at2759"/>
<reference evidence="3" key="1">
    <citation type="submission" date="2016-03" db="EMBL/GenBank/DDBJ databases">
        <title>Updated assembly of Pseudogymnoascus destructans, the fungus causing white-nose syndrome of bats.</title>
        <authorList>
            <person name="Palmer J.M."/>
            <person name="Drees K.P."/>
            <person name="Foster J.T."/>
            <person name="Lindner D.L."/>
        </authorList>
    </citation>
    <scope>NUCLEOTIDE SEQUENCE [LARGE SCALE GENOMIC DNA]</scope>
    <source>
        <strain evidence="3">20631-21</strain>
    </source>
</reference>
<dbReference type="RefSeq" id="XP_024320564.1">
    <property type="nucleotide sequence ID" value="XM_024471679.1"/>
</dbReference>
<keyword evidence="2" id="KW-1133">Transmembrane helix</keyword>
<dbReference type="Proteomes" id="UP000077154">
    <property type="component" value="Unassembled WGS sequence"/>
</dbReference>
<protein>
    <recommendedName>
        <fullName evidence="4">Major facilitator superfamily (MFS) profile domain-containing protein</fullName>
    </recommendedName>
</protein>
<feature type="transmembrane region" description="Helical" evidence="2">
    <location>
        <begin position="239"/>
        <end position="259"/>
    </location>
</feature>
<feature type="transmembrane region" description="Helical" evidence="2">
    <location>
        <begin position="64"/>
        <end position="87"/>
    </location>
</feature>
<feature type="transmembrane region" description="Helical" evidence="2">
    <location>
        <begin position="431"/>
        <end position="455"/>
    </location>
</feature>
<feature type="transmembrane region" description="Helical" evidence="2">
    <location>
        <begin position="94"/>
        <end position="113"/>
    </location>
</feature>
<dbReference type="VEuPathDB" id="FungiDB:GMDG_06733"/>
<feature type="transmembrane region" description="Helical" evidence="2">
    <location>
        <begin position="28"/>
        <end position="52"/>
    </location>
</feature>
<keyword evidence="2" id="KW-0812">Transmembrane</keyword>
<accession>A0A177A2F2</accession>
<dbReference type="PANTHER" id="PTHR23524:SF1">
    <property type="entry name" value="MRH DOMAIN-CONTAINING PROTEIN-RELATED"/>
    <property type="match status" value="1"/>
</dbReference>
<feature type="transmembrane region" description="Helical" evidence="2">
    <location>
        <begin position="395"/>
        <end position="416"/>
    </location>
</feature>
<gene>
    <name evidence="3" type="ORF">VC83_08118</name>
</gene>
<keyword evidence="2" id="KW-0472">Membrane</keyword>
<dbReference type="Gene3D" id="1.20.1250.20">
    <property type="entry name" value="MFS general substrate transporter like domains"/>
    <property type="match status" value="2"/>
</dbReference>
<feature type="transmembrane region" description="Helical" evidence="2">
    <location>
        <begin position="538"/>
        <end position="558"/>
    </location>
</feature>
<name>A0A177A2F2_9PEZI</name>
<evidence type="ECO:0000313" key="3">
    <source>
        <dbReference type="EMBL" id="OAF55263.1"/>
    </source>
</evidence>
<feature type="compositionally biased region" description="Basic and acidic residues" evidence="1">
    <location>
        <begin position="149"/>
        <end position="158"/>
    </location>
</feature>